<organism evidence="2">
    <name type="scientific">freshwater metagenome</name>
    <dbReference type="NCBI Taxonomy" id="449393"/>
    <lineage>
        <taxon>unclassified sequences</taxon>
        <taxon>metagenomes</taxon>
        <taxon>ecological metagenomes</taxon>
    </lineage>
</organism>
<dbReference type="Gene3D" id="2.40.320.10">
    <property type="entry name" value="Hypothetical Protein Pfu-838710-001"/>
    <property type="match status" value="1"/>
</dbReference>
<dbReference type="PANTHER" id="PTHR40114">
    <property type="entry name" value="SLR0698 PROTEIN"/>
    <property type="match status" value="1"/>
</dbReference>
<dbReference type="PANTHER" id="PTHR40114:SF1">
    <property type="entry name" value="SLR0698 PROTEIN"/>
    <property type="match status" value="1"/>
</dbReference>
<dbReference type="InterPro" id="IPR023577">
    <property type="entry name" value="CYTH_domain"/>
</dbReference>
<dbReference type="PROSITE" id="PS51707">
    <property type="entry name" value="CYTH"/>
    <property type="match status" value="1"/>
</dbReference>
<dbReference type="SMART" id="SM01118">
    <property type="entry name" value="CYTH"/>
    <property type="match status" value="1"/>
</dbReference>
<accession>A0A6J6CEQ0</accession>
<dbReference type="SUPFAM" id="SSF55154">
    <property type="entry name" value="CYTH-like phosphatases"/>
    <property type="match status" value="1"/>
</dbReference>
<dbReference type="PIRSF" id="PIRSF016487">
    <property type="entry name" value="CYTH_UCP016487"/>
    <property type="match status" value="1"/>
</dbReference>
<sequence>MVVMAVEIERKFLVVGDDWRDGAVPSRIRQAYLVRDPGRSVRVRDEDGRITLTIKGPGTDPQGRSRSEYEYELPAADADGLFALCEPGMIDKTRHRVDVAGRTWEVDEFHGRLAPLVLAEVELDDADADVVLPHWAGREVTGEPAYTNGALSRRA</sequence>
<proteinExistence type="predicted"/>
<dbReference type="AlphaFoldDB" id="A0A6J6CEQ0"/>
<dbReference type="Pfam" id="PF01928">
    <property type="entry name" value="CYTH"/>
    <property type="match status" value="1"/>
</dbReference>
<evidence type="ECO:0000259" key="1">
    <source>
        <dbReference type="PROSITE" id="PS51707"/>
    </source>
</evidence>
<dbReference type="CDD" id="cd07891">
    <property type="entry name" value="CYTH-like_CthTTM-like_1"/>
    <property type="match status" value="1"/>
</dbReference>
<evidence type="ECO:0000313" key="2">
    <source>
        <dbReference type="EMBL" id="CAB4549736.1"/>
    </source>
</evidence>
<dbReference type="InterPro" id="IPR012042">
    <property type="entry name" value="NeuTTM/CthTTM-like"/>
</dbReference>
<dbReference type="EMBL" id="CAEZSR010000024">
    <property type="protein sequence ID" value="CAB4549736.1"/>
    <property type="molecule type" value="Genomic_DNA"/>
</dbReference>
<dbReference type="InterPro" id="IPR033469">
    <property type="entry name" value="CYTH-like_dom_sf"/>
</dbReference>
<gene>
    <name evidence="2" type="ORF">UFOPK1493_00956</name>
</gene>
<name>A0A6J6CEQ0_9ZZZZ</name>
<protein>
    <submittedName>
        <fullName evidence="2">Unannotated protein</fullName>
    </submittedName>
</protein>
<reference evidence="2" key="1">
    <citation type="submission" date="2020-05" db="EMBL/GenBank/DDBJ databases">
        <authorList>
            <person name="Chiriac C."/>
            <person name="Salcher M."/>
            <person name="Ghai R."/>
            <person name="Kavagutti S V."/>
        </authorList>
    </citation>
    <scope>NUCLEOTIDE SEQUENCE</scope>
</reference>
<feature type="domain" description="CYTH" evidence="1">
    <location>
        <begin position="5"/>
        <end position="155"/>
    </location>
</feature>